<proteinExistence type="predicted"/>
<protein>
    <submittedName>
        <fullName evidence="2">Putative transcriptional antiterminator</fullName>
    </submittedName>
</protein>
<accession>A0A377TWD3</accession>
<dbReference type="InterPro" id="IPR011608">
    <property type="entry name" value="PRD"/>
</dbReference>
<dbReference type="GO" id="GO:0006355">
    <property type="term" value="P:regulation of DNA-templated transcription"/>
    <property type="evidence" value="ECO:0007669"/>
    <property type="project" value="InterPro"/>
</dbReference>
<dbReference type="AlphaFoldDB" id="A0A377TWD3"/>
<gene>
    <name evidence="2" type="primary">bglG_1</name>
    <name evidence="2" type="ORF">NCTC9140_05716</name>
</gene>
<name>A0A377TWD3_KLEPN</name>
<evidence type="ECO:0000313" key="2">
    <source>
        <dbReference type="EMBL" id="STS83932.1"/>
    </source>
</evidence>
<dbReference type="PROSITE" id="PS51372">
    <property type="entry name" value="PRD_2"/>
    <property type="match status" value="1"/>
</dbReference>
<reference evidence="2 3" key="1">
    <citation type="submission" date="2018-06" db="EMBL/GenBank/DDBJ databases">
        <authorList>
            <consortium name="Pathogen Informatics"/>
            <person name="Doyle S."/>
        </authorList>
    </citation>
    <scope>NUCLEOTIDE SEQUENCE [LARGE SCALE GENOMIC DNA]</scope>
    <source>
        <strain evidence="2 3">NCTC9140</strain>
    </source>
</reference>
<organism evidence="2 3">
    <name type="scientific">Klebsiella pneumoniae</name>
    <dbReference type="NCBI Taxonomy" id="573"/>
    <lineage>
        <taxon>Bacteria</taxon>
        <taxon>Pseudomonadati</taxon>
        <taxon>Pseudomonadota</taxon>
        <taxon>Gammaproteobacteria</taxon>
        <taxon>Enterobacterales</taxon>
        <taxon>Enterobacteriaceae</taxon>
        <taxon>Klebsiella/Raoultella group</taxon>
        <taxon>Klebsiella</taxon>
        <taxon>Klebsiella pneumoniae complex</taxon>
    </lineage>
</organism>
<dbReference type="InterPro" id="IPR036634">
    <property type="entry name" value="PRD_sf"/>
</dbReference>
<feature type="domain" description="PRD" evidence="1">
    <location>
        <begin position="1"/>
        <end position="66"/>
    </location>
</feature>
<dbReference type="Pfam" id="PF00874">
    <property type="entry name" value="PRD"/>
    <property type="match status" value="1"/>
</dbReference>
<dbReference type="EMBL" id="UGKQ01000007">
    <property type="protein sequence ID" value="STS83932.1"/>
    <property type="molecule type" value="Genomic_DNA"/>
</dbReference>
<evidence type="ECO:0000259" key="1">
    <source>
        <dbReference type="PROSITE" id="PS51372"/>
    </source>
</evidence>
<sequence length="75" mass="8644">MLTRTVVEDDDVSLHSAVKDNYAKAWKCAETVATHLQKQYQRSLTTEEIMFLAIHIERVRKEGVNSPQQNWIVTA</sequence>
<dbReference type="Gene3D" id="1.10.1790.10">
    <property type="entry name" value="PRD domain"/>
    <property type="match status" value="1"/>
</dbReference>
<dbReference type="Proteomes" id="UP000254938">
    <property type="component" value="Unassembled WGS sequence"/>
</dbReference>
<dbReference type="SUPFAM" id="SSF63520">
    <property type="entry name" value="PTS-regulatory domain, PRD"/>
    <property type="match status" value="1"/>
</dbReference>
<evidence type="ECO:0000313" key="3">
    <source>
        <dbReference type="Proteomes" id="UP000254938"/>
    </source>
</evidence>